<sequence length="31" mass="3203">MKSNQAIIIAAIEAIAKSSDLSATAREATKV</sequence>
<reference evidence="1" key="1">
    <citation type="submission" date="2020-05" db="EMBL/GenBank/DDBJ databases">
        <authorList>
            <person name="Chiriac C."/>
            <person name="Salcher M."/>
            <person name="Ghai R."/>
            <person name="Kavagutti S V."/>
        </authorList>
    </citation>
    <scope>NUCLEOTIDE SEQUENCE</scope>
</reference>
<name>A0A6J6DB33_9ZZZZ</name>
<gene>
    <name evidence="1" type="ORF">UFOPK1639_00406</name>
</gene>
<dbReference type="EMBL" id="CAEZTH010000031">
    <property type="protein sequence ID" value="CAB4560435.1"/>
    <property type="molecule type" value="Genomic_DNA"/>
</dbReference>
<evidence type="ECO:0000313" key="1">
    <source>
        <dbReference type="EMBL" id="CAB4560435.1"/>
    </source>
</evidence>
<organism evidence="1">
    <name type="scientific">freshwater metagenome</name>
    <dbReference type="NCBI Taxonomy" id="449393"/>
    <lineage>
        <taxon>unclassified sequences</taxon>
        <taxon>metagenomes</taxon>
        <taxon>ecological metagenomes</taxon>
    </lineage>
</organism>
<accession>A0A6J6DB33</accession>
<proteinExistence type="predicted"/>
<protein>
    <submittedName>
        <fullName evidence="1">Unannotated protein</fullName>
    </submittedName>
</protein>
<dbReference type="AlphaFoldDB" id="A0A6J6DB33"/>